<evidence type="ECO:0000256" key="1">
    <source>
        <dbReference type="SAM" id="MobiDB-lite"/>
    </source>
</evidence>
<reference evidence="2 3" key="1">
    <citation type="submission" date="2014-04" db="EMBL/GenBank/DDBJ databases">
        <title>Genome evolution of avian class.</title>
        <authorList>
            <person name="Zhang G."/>
            <person name="Li C."/>
        </authorList>
    </citation>
    <scope>NUCLEOTIDE SEQUENCE [LARGE SCALE GENOMIC DNA]</scope>
    <source>
        <strain evidence="2">BGI_Y956</strain>
    </source>
</reference>
<gene>
    <name evidence="2" type="ORF">Y956_14775</name>
</gene>
<dbReference type="AlphaFoldDB" id="A0A091VRM8"/>
<accession>A0A091VRM8</accession>
<proteinExistence type="predicted"/>
<sequence>VFWVPGGPPVGPPAAALAGEACSPAVAAGNAREVTAPRGDGHSLRAEDAANSSGGGGSHNGVLREGAEDGSGQGHHHGRGLDDDGGVLALPDTGLIAAVGQRGRA</sequence>
<evidence type="ECO:0000313" key="2">
    <source>
        <dbReference type="EMBL" id="KFR05869.1"/>
    </source>
</evidence>
<dbReference type="EMBL" id="KL411330">
    <property type="protein sequence ID" value="KFR05869.1"/>
    <property type="molecule type" value="Genomic_DNA"/>
</dbReference>
<feature type="compositionally biased region" description="Basic and acidic residues" evidence="1">
    <location>
        <begin position="39"/>
        <end position="48"/>
    </location>
</feature>
<keyword evidence="3" id="KW-1185">Reference proteome</keyword>
<feature type="non-terminal residue" evidence="2">
    <location>
        <position position="1"/>
    </location>
</feature>
<protein>
    <submittedName>
        <fullName evidence="2">Uncharacterized protein</fullName>
    </submittedName>
</protein>
<organism evidence="2 3">
    <name type="scientific">Nipponia nippon</name>
    <name type="common">Crested ibis</name>
    <name type="synonym">Ibis nippon</name>
    <dbReference type="NCBI Taxonomy" id="128390"/>
    <lineage>
        <taxon>Eukaryota</taxon>
        <taxon>Metazoa</taxon>
        <taxon>Chordata</taxon>
        <taxon>Craniata</taxon>
        <taxon>Vertebrata</taxon>
        <taxon>Euteleostomi</taxon>
        <taxon>Archelosauria</taxon>
        <taxon>Archosauria</taxon>
        <taxon>Dinosauria</taxon>
        <taxon>Saurischia</taxon>
        <taxon>Theropoda</taxon>
        <taxon>Coelurosauria</taxon>
        <taxon>Aves</taxon>
        <taxon>Neognathae</taxon>
        <taxon>Neoaves</taxon>
        <taxon>Aequornithes</taxon>
        <taxon>Pelecaniformes</taxon>
        <taxon>Threskiornithidae</taxon>
        <taxon>Nipponia</taxon>
    </lineage>
</organism>
<feature type="region of interest" description="Disordered" evidence="1">
    <location>
        <begin position="32"/>
        <end position="87"/>
    </location>
</feature>
<name>A0A091VRM8_NIPNI</name>
<evidence type="ECO:0000313" key="3">
    <source>
        <dbReference type="Proteomes" id="UP000053283"/>
    </source>
</evidence>
<dbReference type="Proteomes" id="UP000053283">
    <property type="component" value="Unassembled WGS sequence"/>
</dbReference>
<feature type="non-terminal residue" evidence="2">
    <location>
        <position position="105"/>
    </location>
</feature>